<reference evidence="1 2" key="1">
    <citation type="journal article" date="2008" name="Genome Biol.">
        <title>Encapsulated in silica: genome, proteome and physiology of the thermophilic bacterium Anoxybacillus flavithermus WK1.</title>
        <authorList>
            <person name="Saw J.H."/>
            <person name="Mountain B.W."/>
            <person name="Feng L."/>
            <person name="Omelchenko M.V."/>
            <person name="Hou S."/>
            <person name="Saito J.A."/>
            <person name="Stott M.B."/>
            <person name="Li D."/>
            <person name="Zhao G."/>
            <person name="Wu J."/>
            <person name="Galperin M.Y."/>
            <person name="Koonin E.V."/>
            <person name="Makarova K.S."/>
            <person name="Wolf Y.I."/>
            <person name="Rigden D.J."/>
            <person name="Dunfield P.F."/>
            <person name="Wang L."/>
            <person name="Alam M."/>
        </authorList>
    </citation>
    <scope>NUCLEOTIDE SEQUENCE [LARGE SCALE GENOMIC DNA]</scope>
    <source>
        <strain evidence="2">DSM 21510 / WK1</strain>
    </source>
</reference>
<name>B7GHV4_ANOFW</name>
<evidence type="ECO:0000313" key="2">
    <source>
        <dbReference type="Proteomes" id="UP000000742"/>
    </source>
</evidence>
<protein>
    <submittedName>
        <fullName evidence="1">Uncharacterized conserved protein</fullName>
    </submittedName>
</protein>
<dbReference type="HOGENOM" id="CLU_083892_0_0_9"/>
<accession>B7GHV4</accession>
<dbReference type="Pfam" id="PF12787">
    <property type="entry name" value="EcsC"/>
    <property type="match status" value="1"/>
</dbReference>
<proteinExistence type="predicted"/>
<dbReference type="Proteomes" id="UP000000742">
    <property type="component" value="Chromosome"/>
</dbReference>
<dbReference type="PANTHER" id="PTHR41260">
    <property type="entry name" value="PROTEIN ECSC"/>
    <property type="match status" value="1"/>
</dbReference>
<evidence type="ECO:0000313" key="1">
    <source>
        <dbReference type="EMBL" id="ACJ33526.1"/>
    </source>
</evidence>
<sequence length="298" mass="34412">MEKNELTYNFIDTGTIAGVFLKLLCGSHVCMREVKEMDDKSFLIEQLHLIERWEKEQKRIWFWEKISRLPFVLLDRLTPAWIHKKMAQLLDELGQYIQTGGQYLVNKEAVLSTFYGVPTLHAVRSIPLQRMNEACETLIAKRKTFAMYQGATTGLGGAFTLLLDVAVVLGTALKMLQEIAIVYGFDPHEKEERLFIVKCLQFALADVVGKQAILNEWTAKNERQTMSQLQGWREIVWAFRDQYGWKKLFQTVPIVGMLFGAWTNQTMIHDIAEAGAMFYRKRRIIERLEEIEKAGCPA</sequence>
<dbReference type="STRING" id="491915.Aflv_1150"/>
<gene>
    <name evidence="1" type="ordered locus">Aflv_1150</name>
</gene>
<dbReference type="eggNOG" id="ENOG502Z89E">
    <property type="taxonomic scope" value="Bacteria"/>
</dbReference>
<dbReference type="KEGG" id="afl:Aflv_1150"/>
<dbReference type="PANTHER" id="PTHR41260:SF1">
    <property type="entry name" value="PROTEIN ECSC"/>
    <property type="match status" value="1"/>
</dbReference>
<dbReference type="AlphaFoldDB" id="B7GHV4"/>
<dbReference type="EMBL" id="CP000922">
    <property type="protein sequence ID" value="ACJ33526.1"/>
    <property type="molecule type" value="Genomic_DNA"/>
</dbReference>
<dbReference type="InterPro" id="IPR024787">
    <property type="entry name" value="EcsC"/>
</dbReference>
<organism evidence="1 2">
    <name type="scientific">Anoxybacillus flavithermus (strain DSM 21510 / WK1)</name>
    <dbReference type="NCBI Taxonomy" id="491915"/>
    <lineage>
        <taxon>Bacteria</taxon>
        <taxon>Bacillati</taxon>
        <taxon>Bacillota</taxon>
        <taxon>Bacilli</taxon>
        <taxon>Bacillales</taxon>
        <taxon>Anoxybacillaceae</taxon>
        <taxon>Anoxybacillus</taxon>
    </lineage>
</organism>